<organism evidence="1 2">
    <name type="scientific">Knipowitschia caucasica</name>
    <name type="common">Caucasian dwarf goby</name>
    <name type="synonym">Pomatoschistus caucasicus</name>
    <dbReference type="NCBI Taxonomy" id="637954"/>
    <lineage>
        <taxon>Eukaryota</taxon>
        <taxon>Metazoa</taxon>
        <taxon>Chordata</taxon>
        <taxon>Craniata</taxon>
        <taxon>Vertebrata</taxon>
        <taxon>Euteleostomi</taxon>
        <taxon>Actinopterygii</taxon>
        <taxon>Neopterygii</taxon>
        <taxon>Teleostei</taxon>
        <taxon>Neoteleostei</taxon>
        <taxon>Acanthomorphata</taxon>
        <taxon>Gobiaria</taxon>
        <taxon>Gobiiformes</taxon>
        <taxon>Gobioidei</taxon>
        <taxon>Gobiidae</taxon>
        <taxon>Gobiinae</taxon>
        <taxon>Knipowitschia</taxon>
    </lineage>
</organism>
<dbReference type="Proteomes" id="UP001497482">
    <property type="component" value="Chromosome 12"/>
</dbReference>
<evidence type="ECO:0000313" key="1">
    <source>
        <dbReference type="EMBL" id="CAL1575526.1"/>
    </source>
</evidence>
<reference evidence="1 2" key="1">
    <citation type="submission" date="2024-04" db="EMBL/GenBank/DDBJ databases">
        <authorList>
            <person name="Waldvogel A.-M."/>
            <person name="Schoenle A."/>
        </authorList>
    </citation>
    <scope>NUCLEOTIDE SEQUENCE [LARGE SCALE GENOMIC DNA]</scope>
</reference>
<protein>
    <submittedName>
        <fullName evidence="1">Uncharacterized protein</fullName>
    </submittedName>
</protein>
<keyword evidence="2" id="KW-1185">Reference proteome</keyword>
<dbReference type="EMBL" id="OZ035834">
    <property type="protein sequence ID" value="CAL1575526.1"/>
    <property type="molecule type" value="Genomic_DNA"/>
</dbReference>
<accession>A0AAV2JG26</accession>
<gene>
    <name evidence="1" type="ORF">KC01_LOCUS7085</name>
</gene>
<sequence length="178" mass="20194">MGRRLTWCLLLQEHLEDTKPQLSLPRLELKGPLDVGCQTDRVLTKHAFVQAQVKPLFRSKAIQARAPCRSVECSANFPAESSEISQGKRRRCEGSDGVSSSFCTFESDNNNRTSKEVPPQKSQFIVEEDKLMELFMWCPVCSNNCDVSKSMSKTLLLVKQRCTHCHFTNEWSSHSKPS</sequence>
<name>A0AAV2JG26_KNICA</name>
<proteinExistence type="predicted"/>
<evidence type="ECO:0000313" key="2">
    <source>
        <dbReference type="Proteomes" id="UP001497482"/>
    </source>
</evidence>
<dbReference type="AlphaFoldDB" id="A0AAV2JG26"/>